<dbReference type="InterPro" id="IPR038716">
    <property type="entry name" value="P1/P2_N_sf"/>
</dbReference>
<evidence type="ECO:0000256" key="2">
    <source>
        <dbReference type="ARBA" id="ARBA00005436"/>
    </source>
</evidence>
<sequence length="112" mass="11465">MALQKNSELACTYASLILHDEGLEVTPDRISAMITAAGVQIESYYPSLFAKFLAGKNLGSMLSVSAGAAPAPAAAAAAPAAGGAAAPAAEAKKEEKKEEEEEDDDMGFGLFD</sequence>
<accession>A0A7L5NT36</accession>
<feature type="compositionally biased region" description="Acidic residues" evidence="6">
    <location>
        <begin position="97"/>
        <end position="106"/>
    </location>
</feature>
<dbReference type="GO" id="GO:0030295">
    <property type="term" value="F:protein kinase activator activity"/>
    <property type="evidence" value="ECO:0007669"/>
    <property type="project" value="TreeGrafter"/>
</dbReference>
<dbReference type="PANTHER" id="PTHR45696">
    <property type="entry name" value="60S ACIDIC RIBOSOMAL PROTEIN P1"/>
    <property type="match status" value="1"/>
</dbReference>
<evidence type="ECO:0000256" key="4">
    <source>
        <dbReference type="ARBA" id="ARBA00022980"/>
    </source>
</evidence>
<dbReference type="InterPro" id="IPR027534">
    <property type="entry name" value="Ribosomal_P1/P2"/>
</dbReference>
<organism evidence="7">
    <name type="scientific">Euglena gracilis</name>
    <dbReference type="NCBI Taxonomy" id="3039"/>
    <lineage>
        <taxon>Eukaryota</taxon>
        <taxon>Discoba</taxon>
        <taxon>Euglenozoa</taxon>
        <taxon>Euglenida</taxon>
        <taxon>Spirocuta</taxon>
        <taxon>Euglenophyceae</taxon>
        <taxon>Euglenales</taxon>
        <taxon>Euglenaceae</taxon>
        <taxon>Euglena</taxon>
    </lineage>
</organism>
<evidence type="ECO:0000256" key="6">
    <source>
        <dbReference type="SAM" id="MobiDB-lite"/>
    </source>
</evidence>
<dbReference type="AlphaFoldDB" id="A0A7L5NT36"/>
<comment type="function">
    <text evidence="1">Plays an important role in the elongation step of protein synthesis.</text>
</comment>
<evidence type="ECO:0000256" key="5">
    <source>
        <dbReference type="ARBA" id="ARBA00023274"/>
    </source>
</evidence>
<evidence type="ECO:0000313" key="7">
    <source>
        <dbReference type="EMBL" id="QLA09644.1"/>
    </source>
</evidence>
<dbReference type="GO" id="GO:0006414">
    <property type="term" value="P:translational elongation"/>
    <property type="evidence" value="ECO:0007669"/>
    <property type="project" value="InterPro"/>
</dbReference>
<dbReference type="Pfam" id="PF00428">
    <property type="entry name" value="Ribosomal_60s"/>
    <property type="match status" value="1"/>
</dbReference>
<dbReference type="PRINTS" id="PR00456">
    <property type="entry name" value="RIBOSOMALP2"/>
</dbReference>
<dbReference type="EMBL" id="MT583913">
    <property type="protein sequence ID" value="QLA09644.1"/>
    <property type="molecule type" value="mRNA"/>
</dbReference>
<proteinExistence type="evidence at transcript level"/>
<evidence type="ECO:0000256" key="3">
    <source>
        <dbReference type="ARBA" id="ARBA00011266"/>
    </source>
</evidence>
<protein>
    <submittedName>
        <fullName evidence="7">60S large subunit ribosomal protein P1</fullName>
    </submittedName>
</protein>
<dbReference type="PANTHER" id="PTHR45696:SF10">
    <property type="entry name" value="LARGE RIBOSOMAL SUBUNIT PROTEIN P1"/>
    <property type="match status" value="1"/>
</dbReference>
<comment type="subunit">
    <text evidence="3">P1 and P2 exist as dimers at the large ribosomal subunit.</text>
</comment>
<feature type="region of interest" description="Disordered" evidence="6">
    <location>
        <begin position="84"/>
        <end position="112"/>
    </location>
</feature>
<dbReference type="GO" id="GO:0002181">
    <property type="term" value="P:cytoplasmic translation"/>
    <property type="evidence" value="ECO:0007669"/>
    <property type="project" value="TreeGrafter"/>
</dbReference>
<dbReference type="InterPro" id="IPR001859">
    <property type="entry name" value="Ribosomal_P1/P2_euk"/>
</dbReference>
<comment type="similarity">
    <text evidence="2">Belongs to the eukaryotic ribosomal protein P1/P2 family.</text>
</comment>
<dbReference type="GO" id="GO:0022625">
    <property type="term" value="C:cytosolic large ribosomal subunit"/>
    <property type="evidence" value="ECO:0007669"/>
    <property type="project" value="TreeGrafter"/>
</dbReference>
<dbReference type="Gene3D" id="1.10.10.1410">
    <property type="match status" value="1"/>
</dbReference>
<name>A0A7L5NT36_EUGGR</name>
<keyword evidence="5" id="KW-0687">Ribonucleoprotein</keyword>
<dbReference type="FunFam" id="1.10.10.1410:FF:000001">
    <property type="entry name" value="60S acidic ribosomal protein P1"/>
    <property type="match status" value="1"/>
</dbReference>
<reference evidence="7" key="1">
    <citation type="submission" date="2020-06" db="EMBL/GenBank/DDBJ databases">
        <title>Cryo-EM structure of the highly atypical cytoplasmic ribosome of Euglena gracilis.</title>
        <authorList>
            <person name="Matzov D."/>
            <person name="Taoka M."/>
            <person name="Nobe Y."/>
            <person name="Yamauchi Y."/>
            <person name="Halfon Y."/>
            <person name="Asis N."/>
            <person name="Zimermann E."/>
            <person name="Rozenberg H."/>
            <person name="Bashan A."/>
            <person name="Bushan S."/>
            <person name="Isobe T."/>
            <person name="Gray M.W."/>
            <person name="Yonath A."/>
            <person name="Shalev-Benami M."/>
        </authorList>
    </citation>
    <scope>NUCLEOTIDE SEQUENCE</scope>
    <source>
        <strain evidence="7">Z</strain>
    </source>
</reference>
<dbReference type="CDD" id="cd05831">
    <property type="entry name" value="Ribosomal_P1"/>
    <property type="match status" value="1"/>
</dbReference>
<keyword evidence="4 7" id="KW-0689">Ribosomal protein</keyword>
<evidence type="ECO:0000256" key="1">
    <source>
        <dbReference type="ARBA" id="ARBA00003362"/>
    </source>
</evidence>
<dbReference type="GO" id="GO:0043021">
    <property type="term" value="F:ribonucleoprotein complex binding"/>
    <property type="evidence" value="ECO:0007669"/>
    <property type="project" value="TreeGrafter"/>
</dbReference>
<dbReference type="GO" id="GO:0003735">
    <property type="term" value="F:structural constituent of ribosome"/>
    <property type="evidence" value="ECO:0007669"/>
    <property type="project" value="InterPro"/>
</dbReference>
<dbReference type="HAMAP" id="MF_01478">
    <property type="entry name" value="Ribosomal_L12_arch"/>
    <property type="match status" value="1"/>
</dbReference>